<protein>
    <submittedName>
        <fullName evidence="2">Uncharacterized protein</fullName>
    </submittedName>
</protein>
<dbReference type="Proteomes" id="UP001604336">
    <property type="component" value="Unassembled WGS sequence"/>
</dbReference>
<dbReference type="AlphaFoldDB" id="A0ABD1TKE8"/>
<organism evidence="2 3">
    <name type="scientific">Abeliophyllum distichum</name>
    <dbReference type="NCBI Taxonomy" id="126358"/>
    <lineage>
        <taxon>Eukaryota</taxon>
        <taxon>Viridiplantae</taxon>
        <taxon>Streptophyta</taxon>
        <taxon>Embryophyta</taxon>
        <taxon>Tracheophyta</taxon>
        <taxon>Spermatophyta</taxon>
        <taxon>Magnoliopsida</taxon>
        <taxon>eudicotyledons</taxon>
        <taxon>Gunneridae</taxon>
        <taxon>Pentapetalae</taxon>
        <taxon>asterids</taxon>
        <taxon>lamiids</taxon>
        <taxon>Lamiales</taxon>
        <taxon>Oleaceae</taxon>
        <taxon>Forsythieae</taxon>
        <taxon>Abeliophyllum</taxon>
    </lineage>
</organism>
<sequence>MRCAQSTNTPTPNRLKSQNNPTKNCLHSVFIPVAETVISRWSNPQQNRSKMDRKSNKQPAANRRRLMATAAARRRLRRWEFSAKNGRENVAANHSTLTDLNATGVGEG</sequence>
<feature type="region of interest" description="Disordered" evidence="1">
    <location>
        <begin position="41"/>
        <end position="64"/>
    </location>
</feature>
<comment type="caution">
    <text evidence="2">The sequence shown here is derived from an EMBL/GenBank/DDBJ whole genome shotgun (WGS) entry which is preliminary data.</text>
</comment>
<dbReference type="EMBL" id="JBFOLK010000005">
    <property type="protein sequence ID" value="KAL2513033.1"/>
    <property type="molecule type" value="Genomic_DNA"/>
</dbReference>
<evidence type="ECO:0000313" key="2">
    <source>
        <dbReference type="EMBL" id="KAL2513033.1"/>
    </source>
</evidence>
<reference evidence="3" key="1">
    <citation type="submission" date="2024-07" db="EMBL/GenBank/DDBJ databases">
        <title>Two chromosome-level genome assemblies of Korean endemic species Abeliophyllum distichum and Forsythia ovata (Oleaceae).</title>
        <authorList>
            <person name="Jang H."/>
        </authorList>
    </citation>
    <scope>NUCLEOTIDE SEQUENCE [LARGE SCALE GENOMIC DNA]</scope>
</reference>
<keyword evidence="3" id="KW-1185">Reference proteome</keyword>
<evidence type="ECO:0000313" key="3">
    <source>
        <dbReference type="Proteomes" id="UP001604336"/>
    </source>
</evidence>
<name>A0ABD1TKE8_9LAMI</name>
<evidence type="ECO:0000256" key="1">
    <source>
        <dbReference type="SAM" id="MobiDB-lite"/>
    </source>
</evidence>
<accession>A0ABD1TKE8</accession>
<gene>
    <name evidence="2" type="ORF">Adt_18633</name>
</gene>
<feature type="region of interest" description="Disordered" evidence="1">
    <location>
        <begin position="1"/>
        <end position="23"/>
    </location>
</feature>
<proteinExistence type="predicted"/>